<organism evidence="1 2">
    <name type="scientific">Leptospira interrogans str. 2002000626</name>
    <dbReference type="NCBI Taxonomy" id="996803"/>
    <lineage>
        <taxon>Bacteria</taxon>
        <taxon>Pseudomonadati</taxon>
        <taxon>Spirochaetota</taxon>
        <taxon>Spirochaetia</taxon>
        <taxon>Leptospirales</taxon>
        <taxon>Leptospiraceae</taxon>
        <taxon>Leptospira</taxon>
    </lineage>
</organism>
<dbReference type="AlphaFoldDB" id="A0A829D1X6"/>
<sequence length="55" mass="6220">MVRVLTFSKLNCKFSETKLARNSKKTTCQSAFTEKLQNPCVILLLLLLPLPEPVL</sequence>
<dbReference type="EMBL" id="AFJL02000216">
    <property type="protein sequence ID" value="EMY02909.1"/>
    <property type="molecule type" value="Genomic_DNA"/>
</dbReference>
<proteinExistence type="predicted"/>
<comment type="caution">
    <text evidence="1">The sequence shown here is derived from an EMBL/GenBank/DDBJ whole genome shotgun (WGS) entry which is preliminary data.</text>
</comment>
<reference evidence="1 2" key="1">
    <citation type="submission" date="2013-02" db="EMBL/GenBank/DDBJ databases">
        <authorList>
            <person name="Harkins D.M."/>
            <person name="Durkin A.S."/>
            <person name="Brinkac L.M."/>
            <person name="Haft D.H."/>
            <person name="Selengut J.D."/>
            <person name="Sanka R."/>
            <person name="DePew J."/>
            <person name="Purushe J."/>
            <person name="Whelen A.C."/>
            <person name="Vinetz J.M."/>
            <person name="Sutton G.G."/>
            <person name="Nierman W.C."/>
            <person name="Fouts D.E."/>
        </authorList>
    </citation>
    <scope>NUCLEOTIDE SEQUENCE [LARGE SCALE GENOMIC DNA]</scope>
    <source>
        <strain evidence="1 2">2002000626</strain>
    </source>
</reference>
<gene>
    <name evidence="1" type="ORF">LEP1GSC029_3907</name>
</gene>
<dbReference type="Proteomes" id="UP000012329">
    <property type="component" value="Unassembled WGS sequence"/>
</dbReference>
<name>A0A829D1X6_LEPIR</name>
<evidence type="ECO:0000313" key="1">
    <source>
        <dbReference type="EMBL" id="EMY02909.1"/>
    </source>
</evidence>
<protein>
    <submittedName>
        <fullName evidence="1">Uncharacterized protein</fullName>
    </submittedName>
</protein>
<evidence type="ECO:0000313" key="2">
    <source>
        <dbReference type="Proteomes" id="UP000012329"/>
    </source>
</evidence>
<accession>A0A829D1X6</accession>